<keyword evidence="6" id="KW-1185">Reference proteome</keyword>
<dbReference type="Proteomes" id="UP000217790">
    <property type="component" value="Unassembled WGS sequence"/>
</dbReference>
<dbReference type="PROSITE" id="PS50088">
    <property type="entry name" value="ANK_REPEAT"/>
    <property type="match status" value="1"/>
</dbReference>
<accession>A0A2H3DA65</accession>
<evidence type="ECO:0000256" key="2">
    <source>
        <dbReference type="PROSITE-ProRule" id="PRU00023"/>
    </source>
</evidence>
<dbReference type="Gene3D" id="3.40.50.300">
    <property type="entry name" value="P-loop containing nucleotide triphosphate hydrolases"/>
    <property type="match status" value="1"/>
</dbReference>
<dbReference type="SUPFAM" id="SSF52540">
    <property type="entry name" value="P-loop containing nucleoside triphosphate hydrolases"/>
    <property type="match status" value="1"/>
</dbReference>
<dbReference type="SUPFAM" id="SSF48403">
    <property type="entry name" value="Ankyrin repeat"/>
    <property type="match status" value="1"/>
</dbReference>
<dbReference type="InterPro" id="IPR027417">
    <property type="entry name" value="P-loop_NTPase"/>
</dbReference>
<evidence type="ECO:0000259" key="4">
    <source>
        <dbReference type="PROSITE" id="PS50837"/>
    </source>
</evidence>
<dbReference type="PANTHER" id="PTHR10039">
    <property type="entry name" value="AMELOGENIN"/>
    <property type="match status" value="1"/>
</dbReference>
<sequence>MDPVSLLNEIPDLIQRCIQGYNFFKDVKDAPKACLELMKELDNTRAMLAELQEHVGGVEDKGKAAPLSASLQNYKTALDKLDSVLKKYRDPQFKFTLGTSVKWAWSGKKEIKALCDDLKQNSGNFQPLLLQMARDIAEMNKRQQEADAKKVAEELAKRLQEVVKWLEPLNSQAKLQAVSERRQPETCNWLPSHDLFVSWYESSSSFLWLNGIPGNGKTLLASFVIDYLKERVTSDEIVLFAFADFQDVRSMDVVVLLRTLLARILERYKPENFVKDFGELETLMQQHHADLPKSVDYLIQLLRKANAPWKRVFIVIDALDECVQKTRREYIAAIRKLASPDSKFSIFVTSRAEQDIMDALSGVPTISLVDETQRVKDDIRRFIEDKMNNSYLPLARLREPVRIHITSTLLEKANGMFRLVDCQLQSLAKAKLEKDINHILQNLPADLNSMYGRILESVEREGQEAAQIVQRTLWWLVGSHRQLRLEEIMEAVMVEAGRDSPNMELRPLSGEHLLGMCSSLVRYDAGTDILTLSHASVQDFLFSDYLKDTEHQNYHIPSFPFLHRHITGLLSAYFQYGDFQNGPCTTPQNLAKHLEQHPLLAYVASGWHLHIIKMYDTCFESGEQPPDVHTSFALSDDSEKSILTRRLRRQVSYFGTELRYITKDGSSELQWKQCSGSIVHGDLPKVTESNDKSFEDVGGFVFPYYWDGPSWLVDEGGLLSNYPWQDLSNTTSVEELDYMVYPLVFEGPASLVWDLLHKLPQFKERPLFYFGTPLMISIFAGKLDTVKMLLQDLHVDVDTCAWHYDCDYEVVSPIFLATKYGHVEAVKLLLQHGSATDLEWAVGEPWYLETRQYLVTPGGSGPKSQQDIKKIACLLEKQLSSPPPHIIRAILDFADLWIVTSSERHEYTIIDDDSSHEPYISTPPIAGGPENPLRRIIFMTLSAEKEFGWKGHTRGLYSNSTTWFEAGVESSPGMSMRIQDNVSTDEQSRTHVNVWDYQDAPSSIKEWMSKIKVGDKISVYARVGDIWDNIVESAKITVHTSCV</sequence>
<protein>
    <recommendedName>
        <fullName evidence="4">NACHT domain-containing protein</fullName>
    </recommendedName>
</protein>
<proteinExistence type="predicted"/>
<dbReference type="InterPro" id="IPR007111">
    <property type="entry name" value="NACHT_NTPase"/>
</dbReference>
<reference evidence="6" key="1">
    <citation type="journal article" date="2017" name="Nat. Ecol. Evol.">
        <title>Genome expansion and lineage-specific genetic innovations in the forest pathogenic fungi Armillaria.</title>
        <authorList>
            <person name="Sipos G."/>
            <person name="Prasanna A.N."/>
            <person name="Walter M.C."/>
            <person name="O'Connor E."/>
            <person name="Balint B."/>
            <person name="Krizsan K."/>
            <person name="Kiss B."/>
            <person name="Hess J."/>
            <person name="Varga T."/>
            <person name="Slot J."/>
            <person name="Riley R."/>
            <person name="Boka B."/>
            <person name="Rigling D."/>
            <person name="Barry K."/>
            <person name="Lee J."/>
            <person name="Mihaltcheva S."/>
            <person name="LaButti K."/>
            <person name="Lipzen A."/>
            <person name="Waldron R."/>
            <person name="Moloney N.M."/>
            <person name="Sperisen C."/>
            <person name="Kredics L."/>
            <person name="Vagvoelgyi C."/>
            <person name="Patrignani A."/>
            <person name="Fitzpatrick D."/>
            <person name="Nagy I."/>
            <person name="Doyle S."/>
            <person name="Anderson J.B."/>
            <person name="Grigoriev I.V."/>
            <person name="Gueldener U."/>
            <person name="Muensterkoetter M."/>
            <person name="Nagy L.G."/>
        </authorList>
    </citation>
    <scope>NUCLEOTIDE SEQUENCE [LARGE SCALE GENOMIC DNA]</scope>
    <source>
        <strain evidence="6">Ar21-2</strain>
    </source>
</reference>
<dbReference type="Gene3D" id="1.25.40.20">
    <property type="entry name" value="Ankyrin repeat-containing domain"/>
    <property type="match status" value="1"/>
</dbReference>
<keyword evidence="1" id="KW-0677">Repeat</keyword>
<evidence type="ECO:0000256" key="3">
    <source>
        <dbReference type="SAM" id="Coils"/>
    </source>
</evidence>
<dbReference type="SMART" id="SM00248">
    <property type="entry name" value="ANK"/>
    <property type="match status" value="2"/>
</dbReference>
<dbReference type="PROSITE" id="PS50837">
    <property type="entry name" value="NACHT"/>
    <property type="match status" value="1"/>
</dbReference>
<dbReference type="EMBL" id="KZ293698">
    <property type="protein sequence ID" value="PBK84376.1"/>
    <property type="molecule type" value="Genomic_DNA"/>
</dbReference>
<dbReference type="InterPro" id="IPR002110">
    <property type="entry name" value="Ankyrin_rpt"/>
</dbReference>
<evidence type="ECO:0000313" key="5">
    <source>
        <dbReference type="EMBL" id="PBK84376.1"/>
    </source>
</evidence>
<name>A0A2H3DA65_ARMGA</name>
<dbReference type="Pfam" id="PF24883">
    <property type="entry name" value="NPHP3_N"/>
    <property type="match status" value="1"/>
</dbReference>
<gene>
    <name evidence="5" type="ORF">ARMGADRAFT_1037109</name>
</gene>
<evidence type="ECO:0000313" key="6">
    <source>
        <dbReference type="Proteomes" id="UP000217790"/>
    </source>
</evidence>
<dbReference type="OrthoDB" id="7464126at2759"/>
<dbReference type="PANTHER" id="PTHR10039:SF16">
    <property type="entry name" value="GPI INOSITOL-DEACYLASE"/>
    <property type="match status" value="1"/>
</dbReference>
<feature type="domain" description="NACHT" evidence="4">
    <location>
        <begin position="205"/>
        <end position="351"/>
    </location>
</feature>
<dbReference type="AlphaFoldDB" id="A0A2H3DA65"/>
<keyword evidence="3" id="KW-0175">Coiled coil</keyword>
<feature type="coiled-coil region" evidence="3">
    <location>
        <begin position="34"/>
        <end position="61"/>
    </location>
</feature>
<dbReference type="InterPro" id="IPR036770">
    <property type="entry name" value="Ankyrin_rpt-contain_sf"/>
</dbReference>
<organism evidence="5 6">
    <name type="scientific">Armillaria gallica</name>
    <name type="common">Bulbous honey fungus</name>
    <name type="synonym">Armillaria bulbosa</name>
    <dbReference type="NCBI Taxonomy" id="47427"/>
    <lineage>
        <taxon>Eukaryota</taxon>
        <taxon>Fungi</taxon>
        <taxon>Dikarya</taxon>
        <taxon>Basidiomycota</taxon>
        <taxon>Agaricomycotina</taxon>
        <taxon>Agaricomycetes</taxon>
        <taxon>Agaricomycetidae</taxon>
        <taxon>Agaricales</taxon>
        <taxon>Marasmiineae</taxon>
        <taxon>Physalacriaceae</taxon>
        <taxon>Armillaria</taxon>
    </lineage>
</organism>
<evidence type="ECO:0000256" key="1">
    <source>
        <dbReference type="ARBA" id="ARBA00022737"/>
    </source>
</evidence>
<keyword evidence="2" id="KW-0040">ANK repeat</keyword>
<dbReference type="InterPro" id="IPR056884">
    <property type="entry name" value="NPHP3-like_N"/>
</dbReference>
<feature type="repeat" description="ANK" evidence="2">
    <location>
        <begin position="809"/>
        <end position="841"/>
    </location>
</feature>
<dbReference type="InParanoid" id="A0A2H3DA65"/>
<dbReference type="Pfam" id="PF12796">
    <property type="entry name" value="Ank_2"/>
    <property type="match status" value="1"/>
</dbReference>